<sequence length="189" mass="21167">MRTLAILLKKTVSQPSEYKGFDYNYQSGTQTLFEPPLQSEQKQQKVSLKTPSGHITPSSLRCRLLSAESSHSSDDSPQIDESGDKMLLKDVRNKSTYSISSKKKKLAHMEHYIADRGFRSEVLSYDEVGSIRSSPTLKKHSKKHSGQSGFKRSGLGKLDASSFVNTSFQAEDWDSRPVSPKRQVLPQVT</sequence>
<feature type="region of interest" description="Disordered" evidence="1">
    <location>
        <begin position="133"/>
        <end position="157"/>
    </location>
</feature>
<reference evidence="3" key="1">
    <citation type="submission" date="2017-02" db="UniProtKB">
        <authorList>
            <consortium name="WormBaseParasite"/>
        </authorList>
    </citation>
    <scope>IDENTIFICATION</scope>
</reference>
<proteinExistence type="predicted"/>
<protein>
    <submittedName>
        <fullName evidence="3">Sterile alpha and TIR motif-containing protein 1</fullName>
    </submittedName>
</protein>
<evidence type="ECO:0000313" key="3">
    <source>
        <dbReference type="WBParaSite" id="SMUV_0001019401-mRNA-1"/>
    </source>
</evidence>
<dbReference type="Proteomes" id="UP000046393">
    <property type="component" value="Unplaced"/>
</dbReference>
<feature type="region of interest" description="Disordered" evidence="1">
    <location>
        <begin position="36"/>
        <end position="87"/>
    </location>
</feature>
<keyword evidence="2" id="KW-1185">Reference proteome</keyword>
<evidence type="ECO:0000313" key="2">
    <source>
        <dbReference type="Proteomes" id="UP000046393"/>
    </source>
</evidence>
<dbReference type="AlphaFoldDB" id="A0A0N5AYZ1"/>
<feature type="region of interest" description="Disordered" evidence="1">
    <location>
        <begin position="170"/>
        <end position="189"/>
    </location>
</feature>
<dbReference type="WBParaSite" id="SMUV_0001019401-mRNA-1">
    <property type="protein sequence ID" value="SMUV_0001019401-mRNA-1"/>
    <property type="gene ID" value="SMUV_0001019401"/>
</dbReference>
<organism evidence="2 3">
    <name type="scientific">Syphacia muris</name>
    <dbReference type="NCBI Taxonomy" id="451379"/>
    <lineage>
        <taxon>Eukaryota</taxon>
        <taxon>Metazoa</taxon>
        <taxon>Ecdysozoa</taxon>
        <taxon>Nematoda</taxon>
        <taxon>Chromadorea</taxon>
        <taxon>Rhabditida</taxon>
        <taxon>Spirurina</taxon>
        <taxon>Oxyuridomorpha</taxon>
        <taxon>Oxyuroidea</taxon>
        <taxon>Oxyuridae</taxon>
        <taxon>Syphacia</taxon>
    </lineage>
</organism>
<accession>A0A0N5AYZ1</accession>
<evidence type="ECO:0000256" key="1">
    <source>
        <dbReference type="SAM" id="MobiDB-lite"/>
    </source>
</evidence>
<feature type="compositionally biased region" description="Polar residues" evidence="1">
    <location>
        <begin position="36"/>
        <end position="59"/>
    </location>
</feature>
<name>A0A0N5AYZ1_9BILA</name>